<feature type="compositionally biased region" description="Low complexity" evidence="3">
    <location>
        <begin position="456"/>
        <end position="468"/>
    </location>
</feature>
<evidence type="ECO:0000256" key="3">
    <source>
        <dbReference type="SAM" id="MobiDB-lite"/>
    </source>
</evidence>
<dbReference type="PROSITE" id="PS00383">
    <property type="entry name" value="TYR_PHOSPHATASE_1"/>
    <property type="match status" value="1"/>
</dbReference>
<dbReference type="GO" id="GO:0051896">
    <property type="term" value="P:regulation of phosphatidylinositol 3-kinase/protein kinase B signal transduction"/>
    <property type="evidence" value="ECO:0007669"/>
    <property type="project" value="TreeGrafter"/>
</dbReference>
<dbReference type="PROSITE" id="PS51181">
    <property type="entry name" value="PPASE_TENSIN"/>
    <property type="match status" value="1"/>
</dbReference>
<sequence>MASLLRQIVAGPRARHPEAGLDLCYVTDFIVVTSGPSSVWPKKAYRNPLDQLVSFLDRKHGEDWSIFEFRAEGTGYPDKEVYNRIHHFPFPDHHPPPFSLIPKVMAAMRNWIQRYDEDTQEANEQDKPKRVAVVHCKAGKGRSGTISCSYLISEEGWDKQKALAQFTNRRMRAGFGQGVSIPSQLRWVDYIDKWTNQMGKYYKDIPVEILEIHIWGLREGVTVTVEGYVESGRKIHKFHKFSRQEMTLLGAASTEQPSMSTSKKDQHGLSTPPTGTPQSSTVSLNGTANTSQDVILKPFKPIVLPSSDVNIDFERRSKAPAGLTMMTALAHVWWNAWFHGGHDGHNSGTFEIQWEAMDGIKGSSRKGTRALDRLAVVWRYREDGRETVVPEPAKGEPVPENPPANWHGEDNPEVKPSDGIDSGRSGGALLTMGATINEGASTLGKELGLKSKESEPSSASVSLASSDSLEGKPARKTTEVREAEDDSGDEGVRTYGLNGEHHIPYREEDEGRKDTTTDHTMEAGVAKMAHIVSKMKSSDQKEHGTETSHEQSEAKTSIDSTDGKSSSPPA</sequence>
<dbReference type="VEuPathDB" id="FungiDB:PV06_03288"/>
<gene>
    <name evidence="6" type="ORF">PV06_03288</name>
</gene>
<dbReference type="STRING" id="215243.A0A0D2DQV4"/>
<dbReference type="InterPro" id="IPR000387">
    <property type="entry name" value="Tyr_Pase_dom"/>
</dbReference>
<feature type="region of interest" description="Disordered" evidence="3">
    <location>
        <begin position="387"/>
        <end position="429"/>
    </location>
</feature>
<evidence type="ECO:0000313" key="6">
    <source>
        <dbReference type="EMBL" id="KIW44845.1"/>
    </source>
</evidence>
<evidence type="ECO:0000313" key="7">
    <source>
        <dbReference type="Proteomes" id="UP000053342"/>
    </source>
</evidence>
<feature type="domain" description="Tyrosine specific protein phosphatases" evidence="4">
    <location>
        <begin position="109"/>
        <end position="170"/>
    </location>
</feature>
<evidence type="ECO:0000256" key="2">
    <source>
        <dbReference type="ARBA" id="ARBA00022801"/>
    </source>
</evidence>
<dbReference type="GO" id="GO:0004725">
    <property type="term" value="F:protein tyrosine phosphatase activity"/>
    <property type="evidence" value="ECO:0007669"/>
    <property type="project" value="TreeGrafter"/>
</dbReference>
<feature type="compositionally biased region" description="Basic and acidic residues" evidence="3">
    <location>
        <begin position="469"/>
        <end position="481"/>
    </location>
</feature>
<evidence type="ECO:0000256" key="1">
    <source>
        <dbReference type="ARBA" id="ARBA00013015"/>
    </source>
</evidence>
<evidence type="ECO:0000259" key="5">
    <source>
        <dbReference type="PROSITE" id="PS51181"/>
    </source>
</evidence>
<dbReference type="GO" id="GO:0043491">
    <property type="term" value="P:phosphatidylinositol 3-kinase/protein kinase B signal transduction"/>
    <property type="evidence" value="ECO:0007669"/>
    <property type="project" value="TreeGrafter"/>
</dbReference>
<accession>A0A0D2DQV4</accession>
<evidence type="ECO:0000259" key="4">
    <source>
        <dbReference type="PROSITE" id="PS50056"/>
    </source>
</evidence>
<dbReference type="Proteomes" id="UP000053342">
    <property type="component" value="Unassembled WGS sequence"/>
</dbReference>
<dbReference type="GO" id="GO:0005886">
    <property type="term" value="C:plasma membrane"/>
    <property type="evidence" value="ECO:0007669"/>
    <property type="project" value="TreeGrafter"/>
</dbReference>
<dbReference type="InterPro" id="IPR016130">
    <property type="entry name" value="Tyr_Pase_AS"/>
</dbReference>
<dbReference type="GeneID" id="27355362"/>
<dbReference type="Pfam" id="PF22784">
    <property type="entry name" value="PTP-SAK"/>
    <property type="match status" value="1"/>
</dbReference>
<feature type="compositionally biased region" description="Basic and acidic residues" evidence="3">
    <location>
        <begin position="407"/>
        <end position="418"/>
    </location>
</feature>
<dbReference type="EMBL" id="KN847334">
    <property type="protein sequence ID" value="KIW44845.1"/>
    <property type="molecule type" value="Genomic_DNA"/>
</dbReference>
<dbReference type="InterPro" id="IPR029021">
    <property type="entry name" value="Prot-tyrosine_phosphatase-like"/>
</dbReference>
<organism evidence="6 7">
    <name type="scientific">Exophiala oligosperma</name>
    <dbReference type="NCBI Taxonomy" id="215243"/>
    <lineage>
        <taxon>Eukaryota</taxon>
        <taxon>Fungi</taxon>
        <taxon>Dikarya</taxon>
        <taxon>Ascomycota</taxon>
        <taxon>Pezizomycotina</taxon>
        <taxon>Eurotiomycetes</taxon>
        <taxon>Chaetothyriomycetidae</taxon>
        <taxon>Chaetothyriales</taxon>
        <taxon>Herpotrichiellaceae</taxon>
        <taxon>Exophiala</taxon>
    </lineage>
</organism>
<dbReference type="AlphaFoldDB" id="A0A0D2DQV4"/>
<feature type="region of interest" description="Disordered" evidence="3">
    <location>
        <begin position="448"/>
        <end position="570"/>
    </location>
</feature>
<reference evidence="6 7" key="1">
    <citation type="submission" date="2015-01" db="EMBL/GenBank/DDBJ databases">
        <title>The Genome Sequence of Exophiala oligosperma CBS72588.</title>
        <authorList>
            <consortium name="The Broad Institute Genomics Platform"/>
            <person name="Cuomo C."/>
            <person name="de Hoog S."/>
            <person name="Gorbushina A."/>
            <person name="Stielow B."/>
            <person name="Teixiera M."/>
            <person name="Abouelleil A."/>
            <person name="Chapman S.B."/>
            <person name="Priest M."/>
            <person name="Young S.K."/>
            <person name="Wortman J."/>
            <person name="Nusbaum C."/>
            <person name="Birren B."/>
        </authorList>
    </citation>
    <scope>NUCLEOTIDE SEQUENCE [LARGE SCALE GENOMIC DNA]</scope>
    <source>
        <strain evidence="6 7">CBS 72588</strain>
    </source>
</reference>
<dbReference type="InterPro" id="IPR051281">
    <property type="entry name" value="Dual-spec_lipid-protein_phosph"/>
</dbReference>
<dbReference type="GO" id="GO:0005634">
    <property type="term" value="C:nucleus"/>
    <property type="evidence" value="ECO:0007669"/>
    <property type="project" value="TreeGrafter"/>
</dbReference>
<dbReference type="PANTHER" id="PTHR12305:SF81">
    <property type="entry name" value="PHOSPHATIDYLINOSITOL 3,4,5-TRISPHOSPHATE 3-PHOSPHATASE AND DUAL-SPECIFICITY PROTEIN PHOSPHATASE PTEN"/>
    <property type="match status" value="1"/>
</dbReference>
<dbReference type="HOGENOM" id="CLU_020105_4_0_1"/>
<feature type="compositionally biased region" description="Low complexity" evidence="3">
    <location>
        <begin position="270"/>
        <end position="283"/>
    </location>
</feature>
<dbReference type="InterPro" id="IPR057023">
    <property type="entry name" value="PTP-SAK"/>
</dbReference>
<feature type="domain" description="Phosphatase tensin-type" evidence="5">
    <location>
        <begin position="12"/>
        <end position="198"/>
    </location>
</feature>
<dbReference type="SUPFAM" id="SSF52799">
    <property type="entry name" value="(Phosphotyrosine protein) phosphatases II"/>
    <property type="match status" value="1"/>
</dbReference>
<dbReference type="GO" id="GO:0042995">
    <property type="term" value="C:cell projection"/>
    <property type="evidence" value="ECO:0007669"/>
    <property type="project" value="TreeGrafter"/>
</dbReference>
<dbReference type="Gene3D" id="3.90.190.10">
    <property type="entry name" value="Protein tyrosine phosphatase superfamily"/>
    <property type="match status" value="1"/>
</dbReference>
<keyword evidence="7" id="KW-1185">Reference proteome</keyword>
<dbReference type="InterPro" id="IPR029023">
    <property type="entry name" value="Tensin_phosphatase"/>
</dbReference>
<feature type="compositionally biased region" description="Basic and acidic residues" evidence="3">
    <location>
        <begin position="499"/>
        <end position="521"/>
    </location>
</feature>
<name>A0A0D2DQV4_9EURO</name>
<dbReference type="GO" id="GO:0046856">
    <property type="term" value="P:phosphatidylinositol dephosphorylation"/>
    <property type="evidence" value="ECO:0007669"/>
    <property type="project" value="TreeGrafter"/>
</dbReference>
<dbReference type="OrthoDB" id="16692at2759"/>
<protein>
    <recommendedName>
        <fullName evidence="1">phosphatidylinositol-3,4,5-trisphosphate 3-phosphatase</fullName>
        <ecNumber evidence="1">3.1.3.67</ecNumber>
    </recommendedName>
</protein>
<dbReference type="EC" id="3.1.3.67" evidence="1"/>
<dbReference type="RefSeq" id="XP_016265061.1">
    <property type="nucleotide sequence ID" value="XM_016404056.1"/>
</dbReference>
<feature type="compositionally biased region" description="Basic and acidic residues" evidence="3">
    <location>
        <begin position="536"/>
        <end position="553"/>
    </location>
</feature>
<dbReference type="PANTHER" id="PTHR12305">
    <property type="entry name" value="PHOSPHATASE WITH HOMOLOGY TO TENSIN"/>
    <property type="match status" value="1"/>
</dbReference>
<proteinExistence type="predicted"/>
<feature type="region of interest" description="Disordered" evidence="3">
    <location>
        <begin position="252"/>
        <end position="286"/>
    </location>
</feature>
<dbReference type="GO" id="GO:0016314">
    <property type="term" value="F:phosphatidylinositol-3,4,5-trisphosphate 3-phosphatase activity"/>
    <property type="evidence" value="ECO:0007669"/>
    <property type="project" value="UniProtKB-EC"/>
</dbReference>
<dbReference type="PROSITE" id="PS50056">
    <property type="entry name" value="TYR_PHOSPHATASE_2"/>
    <property type="match status" value="1"/>
</dbReference>
<dbReference type="GO" id="GO:0005829">
    <property type="term" value="C:cytosol"/>
    <property type="evidence" value="ECO:0007669"/>
    <property type="project" value="TreeGrafter"/>
</dbReference>
<keyword evidence="2" id="KW-0378">Hydrolase</keyword>
<feature type="compositionally biased region" description="Polar residues" evidence="3">
    <location>
        <begin position="554"/>
        <end position="570"/>
    </location>
</feature>